<comment type="caution">
    <text evidence="7">The sequence shown here is derived from an EMBL/GenBank/DDBJ whole genome shotgun (WGS) entry which is preliminary data.</text>
</comment>
<feature type="transmembrane region" description="Helical" evidence="5">
    <location>
        <begin position="12"/>
        <end position="34"/>
    </location>
</feature>
<dbReference type="EMBL" id="JACHNZ010000051">
    <property type="protein sequence ID" value="MBB4633676.1"/>
    <property type="molecule type" value="Genomic_DNA"/>
</dbReference>
<dbReference type="GO" id="GO:0140359">
    <property type="term" value="F:ABC-type transporter activity"/>
    <property type="evidence" value="ECO:0007669"/>
    <property type="project" value="InterPro"/>
</dbReference>
<dbReference type="Pfam" id="PF13748">
    <property type="entry name" value="ABC_membrane_3"/>
    <property type="match status" value="1"/>
</dbReference>
<name>A0A7W7B472_9SPHN</name>
<evidence type="ECO:0000256" key="5">
    <source>
        <dbReference type="SAM" id="Phobius"/>
    </source>
</evidence>
<evidence type="ECO:0000256" key="3">
    <source>
        <dbReference type="ARBA" id="ARBA00022989"/>
    </source>
</evidence>
<sequence>MLLELARVHYGRLLIAYAFTTGGMIAGLLYPLAIGFAINGVLSGDFGAVLWLVGCHSAQLVLTVASKRYDTRVFTRIYGALASRIVDRSRAAGMEPARVAARVALSREYTSFLEEDVSRILYAAIALSISMGHWCSWNPCWPSPVRRSAFRSFSSAAGSGDDPPV</sequence>
<keyword evidence="3 5" id="KW-1133">Transmembrane helix</keyword>
<dbReference type="InterPro" id="IPR036640">
    <property type="entry name" value="ABC1_TM_sf"/>
</dbReference>
<keyword evidence="4 5" id="KW-0472">Membrane</keyword>
<feature type="transmembrane region" description="Helical" evidence="5">
    <location>
        <begin position="46"/>
        <end position="66"/>
    </location>
</feature>
<dbReference type="InterPro" id="IPR011527">
    <property type="entry name" value="ABC1_TM_dom"/>
</dbReference>
<proteinExistence type="predicted"/>
<evidence type="ECO:0000256" key="1">
    <source>
        <dbReference type="ARBA" id="ARBA00004651"/>
    </source>
</evidence>
<dbReference type="GO" id="GO:0005886">
    <property type="term" value="C:plasma membrane"/>
    <property type="evidence" value="ECO:0007669"/>
    <property type="project" value="UniProtKB-SubCell"/>
</dbReference>
<dbReference type="SUPFAM" id="SSF90123">
    <property type="entry name" value="ABC transporter transmembrane region"/>
    <property type="match status" value="1"/>
</dbReference>
<dbReference type="Proteomes" id="UP000566324">
    <property type="component" value="Unassembled WGS sequence"/>
</dbReference>
<protein>
    <submittedName>
        <fullName evidence="7">ABC-type multidrug transport system fused ATPase/permease subunit</fullName>
    </submittedName>
</protein>
<dbReference type="GO" id="GO:0005524">
    <property type="term" value="F:ATP binding"/>
    <property type="evidence" value="ECO:0007669"/>
    <property type="project" value="InterPro"/>
</dbReference>
<reference evidence="7 8" key="1">
    <citation type="submission" date="2020-08" db="EMBL/GenBank/DDBJ databases">
        <title>Genomic Encyclopedia of Type Strains, Phase IV (KMG-IV): sequencing the most valuable type-strain genomes for metagenomic binning, comparative biology and taxonomic classification.</title>
        <authorList>
            <person name="Goeker M."/>
        </authorList>
    </citation>
    <scope>NUCLEOTIDE SEQUENCE [LARGE SCALE GENOMIC DNA]</scope>
    <source>
        <strain evidence="7 8">DSM 17328</strain>
    </source>
</reference>
<feature type="domain" description="ABC transmembrane type-1" evidence="6">
    <location>
        <begin position="12"/>
        <end position="128"/>
    </location>
</feature>
<keyword evidence="8" id="KW-1185">Reference proteome</keyword>
<dbReference type="RefSeq" id="WP_184071501.1">
    <property type="nucleotide sequence ID" value="NZ_JACHNZ010000051.1"/>
</dbReference>
<evidence type="ECO:0000256" key="4">
    <source>
        <dbReference type="ARBA" id="ARBA00023136"/>
    </source>
</evidence>
<gene>
    <name evidence="7" type="ORF">GGQ98_003325</name>
</gene>
<evidence type="ECO:0000259" key="6">
    <source>
        <dbReference type="Pfam" id="PF13748"/>
    </source>
</evidence>
<keyword evidence="2 5" id="KW-0812">Transmembrane</keyword>
<evidence type="ECO:0000256" key="2">
    <source>
        <dbReference type="ARBA" id="ARBA00022692"/>
    </source>
</evidence>
<accession>A0A7W7B472</accession>
<evidence type="ECO:0000313" key="8">
    <source>
        <dbReference type="Proteomes" id="UP000566324"/>
    </source>
</evidence>
<comment type="subcellular location">
    <subcellularLocation>
        <location evidence="1">Cell membrane</location>
        <topology evidence="1">Multi-pass membrane protein</topology>
    </subcellularLocation>
</comment>
<evidence type="ECO:0000313" key="7">
    <source>
        <dbReference type="EMBL" id="MBB4633676.1"/>
    </source>
</evidence>
<organism evidence="7 8">
    <name type="scientific">Sphingosinicella soli</name>
    <dbReference type="NCBI Taxonomy" id="333708"/>
    <lineage>
        <taxon>Bacteria</taxon>
        <taxon>Pseudomonadati</taxon>
        <taxon>Pseudomonadota</taxon>
        <taxon>Alphaproteobacteria</taxon>
        <taxon>Sphingomonadales</taxon>
        <taxon>Sphingosinicellaceae</taxon>
        <taxon>Sphingosinicella</taxon>
    </lineage>
</organism>
<dbReference type="AlphaFoldDB" id="A0A7W7B472"/>